<dbReference type="InterPro" id="IPR038763">
    <property type="entry name" value="DHH_sf"/>
</dbReference>
<name>K1S9V5_9ZZZZ</name>
<feature type="non-terminal residue" evidence="1">
    <location>
        <position position="188"/>
    </location>
</feature>
<reference evidence="1" key="1">
    <citation type="journal article" date="2013" name="Environ. Microbiol.">
        <title>Microbiota from the distal guts of lean and obese adolescents exhibit partial functional redundancy besides clear differences in community structure.</title>
        <authorList>
            <person name="Ferrer M."/>
            <person name="Ruiz A."/>
            <person name="Lanza F."/>
            <person name="Haange S.B."/>
            <person name="Oberbach A."/>
            <person name="Till H."/>
            <person name="Bargiela R."/>
            <person name="Campoy C."/>
            <person name="Segura M.T."/>
            <person name="Richter M."/>
            <person name="von Bergen M."/>
            <person name="Seifert J."/>
            <person name="Suarez A."/>
        </authorList>
    </citation>
    <scope>NUCLEOTIDE SEQUENCE</scope>
</reference>
<proteinExistence type="predicted"/>
<evidence type="ECO:0000313" key="1">
    <source>
        <dbReference type="EMBL" id="EKC57462.1"/>
    </source>
</evidence>
<sequence length="188" mass="22035">MYIFHHCDDDGRSAAAIIKSELTVVFDQPSDDRFIEYAHTGVLPCPEDVKENETIYIVDLSLDNVVFGLIKELVTKYNCNVIHIDHHKTTFDTLAGLSDEDKQIMNKVTKFYKEGISGSLLTWVYAYMDEDERTRCNDVPFDFSDKRTHVAFNYDTPDIREYRIPTVIRFIDDNDVWRHEIDETKYFT</sequence>
<protein>
    <submittedName>
        <fullName evidence="1">Phosphohydrolase</fullName>
    </submittedName>
</protein>
<dbReference type="SUPFAM" id="SSF64182">
    <property type="entry name" value="DHH phosphoesterases"/>
    <property type="match status" value="1"/>
</dbReference>
<gene>
    <name evidence="1" type="ORF">OBE_10518</name>
</gene>
<organism evidence="1">
    <name type="scientific">human gut metagenome</name>
    <dbReference type="NCBI Taxonomy" id="408170"/>
    <lineage>
        <taxon>unclassified sequences</taxon>
        <taxon>metagenomes</taxon>
        <taxon>organismal metagenomes</taxon>
    </lineage>
</organism>
<keyword evidence="1" id="KW-0378">Hydrolase</keyword>
<dbReference type="GO" id="GO:0016787">
    <property type="term" value="F:hydrolase activity"/>
    <property type="evidence" value="ECO:0007669"/>
    <property type="project" value="UniProtKB-KW"/>
</dbReference>
<dbReference type="AlphaFoldDB" id="K1S9V5"/>
<dbReference type="EMBL" id="AJWZ01007240">
    <property type="protein sequence ID" value="EKC57462.1"/>
    <property type="molecule type" value="Genomic_DNA"/>
</dbReference>
<accession>K1S9V5</accession>
<comment type="caution">
    <text evidence="1">The sequence shown here is derived from an EMBL/GenBank/DDBJ whole genome shotgun (WGS) entry which is preliminary data.</text>
</comment>